<proteinExistence type="inferred from homology"/>
<keyword evidence="7 8" id="KW-0472">Membrane</keyword>
<dbReference type="GO" id="GO:0005886">
    <property type="term" value="C:plasma membrane"/>
    <property type="evidence" value="ECO:0007669"/>
    <property type="project" value="UniProtKB-SubCell"/>
</dbReference>
<evidence type="ECO:0000256" key="8">
    <source>
        <dbReference type="SAM" id="Phobius"/>
    </source>
</evidence>
<dbReference type="GO" id="GO:0022857">
    <property type="term" value="F:transmembrane transporter activity"/>
    <property type="evidence" value="ECO:0007669"/>
    <property type="project" value="InterPro"/>
</dbReference>
<comment type="similarity">
    <text evidence="2">Belongs to the binding-protein-dependent transport system permease family. FecCD subfamily.</text>
</comment>
<dbReference type="Proteomes" id="UP000249890">
    <property type="component" value="Chromosome"/>
</dbReference>
<sequence length="335" mass="35134">MVGRRSFLLPIFIFGSLLAVAAIINVSSGAPEISLQELAGIILFRTGSELQLTVIWDMRIPRIILGLLVGMMLGAAGTLMQAAMNNKLAGPELLGVSSGASLAMAAVTVLHLPVAVIIHPVIALFGGLAGGLCVVLSARGSRGTAGMLLIGMSVSAILNGLLIVLIALATSNDVNLLYTYLLGSLANRSWEHVIRMLPWTLVVLPIAFLFTRTLNLLQLGDETASGLGVKVLRARILILAVCTGLVAITVAQCGPIGYIALIAPHFIRSMLGTLDTRQVLPLAVLAGGVLLVAADTVARLLFYPLEIPVGVWTTLLGGGLFLMLLVKRQRGGNNE</sequence>
<feature type="transmembrane region" description="Helical" evidence="8">
    <location>
        <begin position="7"/>
        <end position="26"/>
    </location>
</feature>
<feature type="transmembrane region" description="Helical" evidence="8">
    <location>
        <begin position="307"/>
        <end position="326"/>
    </location>
</feature>
<keyword evidence="10" id="KW-1185">Reference proteome</keyword>
<evidence type="ECO:0000256" key="4">
    <source>
        <dbReference type="ARBA" id="ARBA00022475"/>
    </source>
</evidence>
<evidence type="ECO:0000256" key="6">
    <source>
        <dbReference type="ARBA" id="ARBA00022989"/>
    </source>
</evidence>
<reference evidence="9 10" key="1">
    <citation type="submission" date="2017-06" db="EMBL/GenBank/DDBJ databases">
        <title>Complete genome sequence of Paenibacillus donghaensis KCTC 13049T isolated from East Sea sediment, South Korea.</title>
        <authorList>
            <person name="Jung B.K."/>
            <person name="Hong S.-J."/>
            <person name="Shin J.-H."/>
        </authorList>
    </citation>
    <scope>NUCLEOTIDE SEQUENCE [LARGE SCALE GENOMIC DNA]</scope>
    <source>
        <strain evidence="9 10">KCTC 13049</strain>
    </source>
</reference>
<organism evidence="9 10">
    <name type="scientific">Paenibacillus donghaensis</name>
    <dbReference type="NCBI Taxonomy" id="414771"/>
    <lineage>
        <taxon>Bacteria</taxon>
        <taxon>Bacillati</taxon>
        <taxon>Bacillota</taxon>
        <taxon>Bacilli</taxon>
        <taxon>Bacillales</taxon>
        <taxon>Paenibacillaceae</taxon>
        <taxon>Paenibacillus</taxon>
    </lineage>
</organism>
<keyword evidence="4" id="KW-1003">Cell membrane</keyword>
<evidence type="ECO:0000256" key="2">
    <source>
        <dbReference type="ARBA" id="ARBA00007935"/>
    </source>
</evidence>
<keyword evidence="6 8" id="KW-1133">Transmembrane helix</keyword>
<evidence type="ECO:0000256" key="7">
    <source>
        <dbReference type="ARBA" id="ARBA00023136"/>
    </source>
</evidence>
<dbReference type="Pfam" id="PF01032">
    <property type="entry name" value="FecCD"/>
    <property type="match status" value="1"/>
</dbReference>
<feature type="transmembrane region" description="Helical" evidence="8">
    <location>
        <begin position="103"/>
        <end position="136"/>
    </location>
</feature>
<dbReference type="EMBL" id="CP021780">
    <property type="protein sequence ID" value="ASA26315.1"/>
    <property type="molecule type" value="Genomic_DNA"/>
</dbReference>
<dbReference type="CDD" id="cd06550">
    <property type="entry name" value="TM_ABC_iron-siderophores_like"/>
    <property type="match status" value="1"/>
</dbReference>
<keyword evidence="3" id="KW-0813">Transport</keyword>
<gene>
    <name evidence="9" type="ORF">B9T62_12880</name>
</gene>
<dbReference type="KEGG" id="pdh:B9T62_12880"/>
<protein>
    <submittedName>
        <fullName evidence="9">ABC transporter permease</fullName>
    </submittedName>
</protein>
<dbReference type="GO" id="GO:0033214">
    <property type="term" value="P:siderophore-iron import into cell"/>
    <property type="evidence" value="ECO:0007669"/>
    <property type="project" value="TreeGrafter"/>
</dbReference>
<feature type="transmembrane region" description="Helical" evidence="8">
    <location>
        <begin position="237"/>
        <end position="267"/>
    </location>
</feature>
<dbReference type="PANTHER" id="PTHR30472">
    <property type="entry name" value="FERRIC ENTEROBACTIN TRANSPORT SYSTEM PERMEASE PROTEIN"/>
    <property type="match status" value="1"/>
</dbReference>
<dbReference type="AlphaFoldDB" id="A0A2Z2KP58"/>
<dbReference type="SUPFAM" id="SSF81345">
    <property type="entry name" value="ABC transporter involved in vitamin B12 uptake, BtuC"/>
    <property type="match status" value="1"/>
</dbReference>
<evidence type="ECO:0000256" key="1">
    <source>
        <dbReference type="ARBA" id="ARBA00004651"/>
    </source>
</evidence>
<dbReference type="FunFam" id="1.10.3470.10:FF:000001">
    <property type="entry name" value="Vitamin B12 ABC transporter permease BtuC"/>
    <property type="match status" value="1"/>
</dbReference>
<feature type="transmembrane region" description="Helical" evidence="8">
    <location>
        <begin position="63"/>
        <end position="83"/>
    </location>
</feature>
<dbReference type="PANTHER" id="PTHR30472:SF25">
    <property type="entry name" value="ABC TRANSPORTER PERMEASE PROTEIN MJ0876-RELATED"/>
    <property type="match status" value="1"/>
</dbReference>
<evidence type="ECO:0000313" key="10">
    <source>
        <dbReference type="Proteomes" id="UP000249890"/>
    </source>
</evidence>
<evidence type="ECO:0000313" key="9">
    <source>
        <dbReference type="EMBL" id="ASA26315.1"/>
    </source>
</evidence>
<dbReference type="InterPro" id="IPR000522">
    <property type="entry name" value="ABC_transptr_permease_BtuC"/>
</dbReference>
<accession>A0A2Z2KP58</accession>
<name>A0A2Z2KP58_9BACL</name>
<evidence type="ECO:0000256" key="5">
    <source>
        <dbReference type="ARBA" id="ARBA00022692"/>
    </source>
</evidence>
<feature type="transmembrane region" description="Helical" evidence="8">
    <location>
        <begin position="279"/>
        <end position="301"/>
    </location>
</feature>
<feature type="transmembrane region" description="Helical" evidence="8">
    <location>
        <begin position="197"/>
        <end position="217"/>
    </location>
</feature>
<dbReference type="InterPro" id="IPR037294">
    <property type="entry name" value="ABC_BtuC-like"/>
</dbReference>
<evidence type="ECO:0000256" key="3">
    <source>
        <dbReference type="ARBA" id="ARBA00022448"/>
    </source>
</evidence>
<dbReference type="OrthoDB" id="2574111at2"/>
<keyword evidence="5 8" id="KW-0812">Transmembrane</keyword>
<feature type="transmembrane region" description="Helical" evidence="8">
    <location>
        <begin position="148"/>
        <end position="168"/>
    </location>
</feature>
<dbReference type="Gene3D" id="1.10.3470.10">
    <property type="entry name" value="ABC transporter involved in vitamin B12 uptake, BtuC"/>
    <property type="match status" value="1"/>
</dbReference>
<comment type="subcellular location">
    <subcellularLocation>
        <location evidence="1">Cell membrane</location>
        <topology evidence="1">Multi-pass membrane protein</topology>
    </subcellularLocation>
</comment>